<gene>
    <name evidence="2" type="primary">ND6</name>
</gene>
<keyword evidence="2" id="KW-0496">Mitochondrion</keyword>
<feature type="transmembrane region" description="Helical" evidence="1">
    <location>
        <begin position="145"/>
        <end position="171"/>
    </location>
</feature>
<dbReference type="AlphaFoldDB" id="A0A096XKZ7"/>
<evidence type="ECO:0000313" key="2">
    <source>
        <dbReference type="EMBL" id="AIA77224.1"/>
    </source>
</evidence>
<keyword evidence="1" id="KW-0812">Transmembrane</keyword>
<name>A0A096XKZ7_9HYME</name>
<geneLocation type="mitochondrion" evidence="2"/>
<sequence>MYSTTFLLIIMLLIFLVFFMNKGVNPMILGFMLLLFSMLTPLMIFKSSTNYFLSMIFHLVIVGGVLILFMYFISLTPNFFMKILYGMNMNYFIIKLIMFILTLMILLMTSSPLFYCLSMNIESYQYAHNNFYMFDEVLLDEFNLWFIYTWIFMYISLFLIMYLFLMMLVVVKICSKSFYPLRINL</sequence>
<keyword evidence="1" id="KW-1133">Transmembrane helix</keyword>
<feature type="transmembrane region" description="Helical" evidence="1">
    <location>
        <begin position="92"/>
        <end position="115"/>
    </location>
</feature>
<accession>A0A096XKZ7</accession>
<reference evidence="2" key="1">
    <citation type="journal article" date="2014" name="Genome Biol. Evol.">
        <title>Evolutionary dynamics of the mitochondrial genome in the evaniomorpha (hymenoptera)?a group with an intermediate rate of gene rearrangement.</title>
        <authorList>
            <person name="Mao M."/>
            <person name="Gibson T."/>
            <person name="Dowton M."/>
        </authorList>
    </citation>
    <scope>NUCLEOTIDE SEQUENCE</scope>
</reference>
<keyword evidence="1" id="KW-0472">Membrane</keyword>
<proteinExistence type="predicted"/>
<dbReference type="EMBL" id="KJ577600">
    <property type="protein sequence ID" value="AIA77224.1"/>
    <property type="molecule type" value="Genomic_DNA"/>
</dbReference>
<protein>
    <submittedName>
        <fullName evidence="2">NADH dehydrogenase subunit 6</fullName>
    </submittedName>
</protein>
<feature type="transmembrane region" description="Helical" evidence="1">
    <location>
        <begin position="28"/>
        <end position="45"/>
    </location>
</feature>
<evidence type="ECO:0000256" key="1">
    <source>
        <dbReference type="SAM" id="Phobius"/>
    </source>
</evidence>
<feature type="transmembrane region" description="Helical" evidence="1">
    <location>
        <begin position="51"/>
        <end position="72"/>
    </location>
</feature>
<feature type="transmembrane region" description="Helical" evidence="1">
    <location>
        <begin position="6"/>
        <end position="21"/>
    </location>
</feature>
<organism evidence="2">
    <name type="scientific">Megalyra sp. MM-2014</name>
    <dbReference type="NCBI Taxonomy" id="1503221"/>
    <lineage>
        <taxon>Eukaryota</taxon>
        <taxon>Metazoa</taxon>
        <taxon>Ecdysozoa</taxon>
        <taxon>Arthropoda</taxon>
        <taxon>Hexapoda</taxon>
        <taxon>Insecta</taxon>
        <taxon>Pterygota</taxon>
        <taxon>Neoptera</taxon>
        <taxon>Endopterygota</taxon>
        <taxon>Hymenoptera</taxon>
        <taxon>Apocrita</taxon>
        <taxon>Megalyroidea</taxon>
        <taxon>Megalyridae</taxon>
        <taxon>Megalyra</taxon>
    </lineage>
</organism>